<evidence type="ECO:0000313" key="1">
    <source>
        <dbReference type="EMBL" id="EKN12859.1"/>
    </source>
</evidence>
<organism evidence="1 2">
    <name type="scientific">Parabacteroides johnsonii CL02T12C29</name>
    <dbReference type="NCBI Taxonomy" id="999419"/>
    <lineage>
        <taxon>Bacteria</taxon>
        <taxon>Pseudomonadati</taxon>
        <taxon>Bacteroidota</taxon>
        <taxon>Bacteroidia</taxon>
        <taxon>Bacteroidales</taxon>
        <taxon>Tannerellaceae</taxon>
        <taxon>Parabacteroides</taxon>
    </lineage>
</organism>
<dbReference type="AlphaFoldDB" id="K5ZB54"/>
<dbReference type="Proteomes" id="UP000001218">
    <property type="component" value="Unassembled WGS sequence"/>
</dbReference>
<comment type="caution">
    <text evidence="1">The sequence shown here is derived from an EMBL/GenBank/DDBJ whole genome shotgun (WGS) entry which is preliminary data.</text>
</comment>
<reference evidence="1 2" key="1">
    <citation type="submission" date="2012-02" db="EMBL/GenBank/DDBJ databases">
        <title>The Genome Sequence of Parabacteroides johnsonii CL02T12C29.</title>
        <authorList>
            <consortium name="The Broad Institute Genome Sequencing Platform"/>
            <person name="Earl A."/>
            <person name="Ward D."/>
            <person name="Feldgarden M."/>
            <person name="Gevers D."/>
            <person name="Zitomersky N.L."/>
            <person name="Coyne M.J."/>
            <person name="Comstock L.E."/>
            <person name="Young S.K."/>
            <person name="Zeng Q."/>
            <person name="Gargeya S."/>
            <person name="Fitzgerald M."/>
            <person name="Haas B."/>
            <person name="Abouelleil A."/>
            <person name="Alvarado L."/>
            <person name="Arachchi H.M."/>
            <person name="Berlin A."/>
            <person name="Chapman S.B."/>
            <person name="Gearin G."/>
            <person name="Goldberg J."/>
            <person name="Griggs A."/>
            <person name="Gujja S."/>
            <person name="Hansen M."/>
            <person name="Heiman D."/>
            <person name="Howarth C."/>
            <person name="Larimer J."/>
            <person name="Lui A."/>
            <person name="MacDonald P.J.P."/>
            <person name="McCowen C."/>
            <person name="Montmayeur A."/>
            <person name="Murphy C."/>
            <person name="Neiman D."/>
            <person name="Pearson M."/>
            <person name="Priest M."/>
            <person name="Roberts A."/>
            <person name="Saif S."/>
            <person name="Shea T."/>
            <person name="Sisk P."/>
            <person name="Stolte C."/>
            <person name="Sykes S."/>
            <person name="Wortman J."/>
            <person name="Nusbaum C."/>
            <person name="Birren B."/>
        </authorList>
    </citation>
    <scope>NUCLEOTIDE SEQUENCE [LARGE SCALE GENOMIC DNA]</scope>
    <source>
        <strain evidence="1 2">CL02T12C29</strain>
    </source>
</reference>
<dbReference type="HOGENOM" id="CLU_2579547_0_0_10"/>
<gene>
    <name evidence="1" type="ORF">HMPREF1077_00952</name>
</gene>
<name>K5ZB54_9BACT</name>
<sequence length="89" mass="10628">KLPESLQNLIPLKINDYQYFTLLSNSIIFMYIEQDTSSSNNVYFIYKQYISINNSSNILFKKAFKQDYHSTNFPIPNFDFIIINIRILF</sequence>
<feature type="non-terminal residue" evidence="1">
    <location>
        <position position="1"/>
    </location>
</feature>
<accession>K5ZB54</accession>
<evidence type="ECO:0000313" key="2">
    <source>
        <dbReference type="Proteomes" id="UP000001218"/>
    </source>
</evidence>
<proteinExistence type="predicted"/>
<dbReference type="EMBL" id="AGZP01000010">
    <property type="protein sequence ID" value="EKN12859.1"/>
    <property type="molecule type" value="Genomic_DNA"/>
</dbReference>
<protein>
    <submittedName>
        <fullName evidence="1">Uncharacterized protein</fullName>
    </submittedName>
</protein>